<dbReference type="KEGG" id="mear:Mpt1_c06450"/>
<accession>A0A0A7LBK3</accession>
<gene>
    <name evidence="1" type="ORF">Mpt1_c06450</name>
</gene>
<protein>
    <recommendedName>
        <fullName evidence="3">Double zinc ribbon</fullName>
    </recommendedName>
</protein>
<dbReference type="RefSeq" id="WP_048112073.1">
    <property type="nucleotide sequence ID" value="NZ_CP010070.1"/>
</dbReference>
<sequence>MAEDRENYCRLIGLNPLKESTYTYDAIEKKIAAKEGKWKKESKDKQNDLDRRFLIGTWLDMVPDMYRVMKDPVLRSKEFEAGKKILKAKATRLNRDSIILHDGNRMLLPGTAENFIKKLQWDGVSKDDMINLAGIKNISAKPVVSDKVISAFKALQDVQSFTPMDVLNDLIGNQDLEINISPLDEGSSLTQIRASFEACEKRVGTVRQEVLPNQDSYIQTLRSLKLLLSSDHELSNLVKYGKCMRVLGPAKQMMDEDYGQPFTREYIDDMINKFVRNTNIDPQMAVAILEDYCVKKKYLANFSSKESKLTTCVYCDALVETGDNIMCCSVCGASIKTKCPQCGTVQTSGNKACIKCGFDFQDGFNKAKDLEKKFRIAMSYGMVDEAADCIAKIERIYSTYPAIPGMKNDLKPLSAKYAELINSIDLLYKQRKFYALRSTIDDSKLDFTKILNNPDIERKYDEAVQKITEADGICGRAAASKDHSNIMMMYVTAVEICPDHPVAKAKMKEHPPESPADATVQVREGKALIKFAVPEERTGMTFCIFRGKDSLPVVTDDTVPLTEIPGSVFLDKTMDPGVDVYYSIYSKRWGILSREAASCGPIMVFKEVENVSIEPIEGGLRLIYEKPKGSSKVRVWRKEGTSAAGAGEEVEIMHDGGNVIDDYGLKGGVKYHYLFVAEYKNKGRIERSMGNAFSFTTTKLPEPVRDMEIRWNKADGSFTAKWKGKEKVVLYSSPKKVNMFGRTVRVDDLNAWMKEIQPLESYENGMRFLLPDGAVQYIYPMIPAGKVAVRGKDIMVANLKPFRDVLKTMSGNDCDITMTWPNGAEMAVFVIKDSSVATGPDDMDAERITITREGYNKDKMVRIPMGNSKKRVVTIYAMYDVSGEKMPSRGMTLDIYSGASSKVRYSMAVEGESNMGTKIALSITVEHGAKELPPITAVAVKEGIPLKINDGESIWSSIKPIPLTSGKAVVTFIVKDKVDINKTRLFFPKEEDYNGFKFIHPLNKER</sequence>
<dbReference type="EMBL" id="CP010070">
    <property type="protein sequence ID" value="AIZ56530.1"/>
    <property type="molecule type" value="Genomic_DNA"/>
</dbReference>
<evidence type="ECO:0000313" key="2">
    <source>
        <dbReference type="Proteomes" id="UP000030787"/>
    </source>
</evidence>
<evidence type="ECO:0008006" key="3">
    <source>
        <dbReference type="Google" id="ProtNLM"/>
    </source>
</evidence>
<dbReference type="GeneID" id="24818311"/>
<dbReference type="HOGENOM" id="CLU_299503_0_0_2"/>
<dbReference type="STRING" id="1577791.Mpt1_c06450"/>
<dbReference type="Proteomes" id="UP000030787">
    <property type="component" value="Chromosome"/>
</dbReference>
<evidence type="ECO:0000313" key="1">
    <source>
        <dbReference type="EMBL" id="AIZ56530.1"/>
    </source>
</evidence>
<proteinExistence type="predicted"/>
<reference evidence="1 2" key="1">
    <citation type="journal article" date="2014" name="Appl. Environ. Microbiol.">
        <title>Comparative Genome Analysis of 'Candidatus Methanoplasma termitum' Indicates a New Mode of Energy Metabolism in the Seventh Order of Methanogens.</title>
        <authorList>
            <person name="Lang K."/>
            <person name="Schuldes J."/>
            <person name="Klingl A."/>
            <person name="Poehlein A."/>
            <person name="Daniel R."/>
            <person name="Brune A."/>
        </authorList>
    </citation>
    <scope>NUCLEOTIDE SEQUENCE [LARGE SCALE GENOMIC DNA]</scope>
    <source>
        <strain evidence="2">Mpt1</strain>
    </source>
</reference>
<keyword evidence="2" id="KW-1185">Reference proteome</keyword>
<dbReference type="AlphaFoldDB" id="A0A0A7LBK3"/>
<dbReference type="OrthoDB" id="53359at2157"/>
<organism evidence="1 2">
    <name type="scientific">Candidatus Methanoplasma termitum</name>
    <dbReference type="NCBI Taxonomy" id="1577791"/>
    <lineage>
        <taxon>Archaea</taxon>
        <taxon>Methanobacteriati</taxon>
        <taxon>Thermoplasmatota</taxon>
        <taxon>Thermoplasmata</taxon>
        <taxon>Methanomassiliicoccales</taxon>
        <taxon>Methanomassiliicoccaceae</taxon>
        <taxon>Candidatus Methanoplasma</taxon>
    </lineage>
</organism>
<name>A0A0A7LBK3_9ARCH</name>